<evidence type="ECO:0000256" key="1">
    <source>
        <dbReference type="SAM" id="MobiDB-lite"/>
    </source>
</evidence>
<proteinExistence type="predicted"/>
<dbReference type="AlphaFoldDB" id="A0A7S7SMU6"/>
<dbReference type="Proteomes" id="UP000593892">
    <property type="component" value="Chromosome"/>
</dbReference>
<sequence>MKLLLLLCFSLAAFAQDAPQLFYSKKFPGSKPEYQEIRLDRTGKAEYREGPDEDNPIVMKLKQADIDEIFALSDKLGHFDHEVESGLKVARMGEKLLRWKQGSETHEVKFNYSADTDAQAIYDWFERMCESAQLFIDLERAARYDKLGVNQAILKLEAAWDRKRVVGVEVYLPLLDRITKNESYLNMARERADRLAVTFRNPPPPPKQGGEAKPQ</sequence>
<name>A0A7S7SMU6_PALFE</name>
<keyword evidence="4" id="KW-1185">Reference proteome</keyword>
<dbReference type="RefSeq" id="WP_194453326.1">
    <property type="nucleotide sequence ID" value="NZ_CP063849.1"/>
</dbReference>
<feature type="chain" id="PRO_5032758243" evidence="2">
    <location>
        <begin position="16"/>
        <end position="215"/>
    </location>
</feature>
<evidence type="ECO:0000313" key="4">
    <source>
        <dbReference type="Proteomes" id="UP000593892"/>
    </source>
</evidence>
<accession>A0A7S7SMU6</accession>
<evidence type="ECO:0000256" key="2">
    <source>
        <dbReference type="SAM" id="SignalP"/>
    </source>
</evidence>
<evidence type="ECO:0000313" key="3">
    <source>
        <dbReference type="EMBL" id="QOY91672.1"/>
    </source>
</evidence>
<dbReference type="EMBL" id="CP063849">
    <property type="protein sequence ID" value="QOY91672.1"/>
    <property type="molecule type" value="Genomic_DNA"/>
</dbReference>
<reference evidence="3 4" key="1">
    <citation type="submission" date="2020-10" db="EMBL/GenBank/DDBJ databases">
        <title>Complete genome sequence of Paludibaculum fermentans P105T, a facultatively anaerobic acidobacterium capable of dissimilatory Fe(III) reduction.</title>
        <authorList>
            <person name="Dedysh S.N."/>
            <person name="Beletsky A.V."/>
            <person name="Kulichevskaya I.S."/>
            <person name="Mardanov A.V."/>
            <person name="Ravin N.V."/>
        </authorList>
    </citation>
    <scope>NUCLEOTIDE SEQUENCE [LARGE SCALE GENOMIC DNA]</scope>
    <source>
        <strain evidence="3 4">P105</strain>
    </source>
</reference>
<keyword evidence="2" id="KW-0732">Signal</keyword>
<protein>
    <submittedName>
        <fullName evidence="3">Uncharacterized protein</fullName>
    </submittedName>
</protein>
<feature type="region of interest" description="Disordered" evidence="1">
    <location>
        <begin position="196"/>
        <end position="215"/>
    </location>
</feature>
<dbReference type="KEGG" id="pfer:IRI77_17520"/>
<organism evidence="3 4">
    <name type="scientific">Paludibaculum fermentans</name>
    <dbReference type="NCBI Taxonomy" id="1473598"/>
    <lineage>
        <taxon>Bacteria</taxon>
        <taxon>Pseudomonadati</taxon>
        <taxon>Acidobacteriota</taxon>
        <taxon>Terriglobia</taxon>
        <taxon>Bryobacterales</taxon>
        <taxon>Bryobacteraceae</taxon>
        <taxon>Paludibaculum</taxon>
    </lineage>
</organism>
<gene>
    <name evidence="3" type="ORF">IRI77_17520</name>
</gene>
<feature type="signal peptide" evidence="2">
    <location>
        <begin position="1"/>
        <end position="15"/>
    </location>
</feature>